<accession>A0A0K9P4B9</accession>
<evidence type="ECO:0000256" key="1">
    <source>
        <dbReference type="ARBA" id="ARBA00005184"/>
    </source>
</evidence>
<comment type="pathway">
    <text evidence="1 7">Glycan metabolism; pectin degradation; 2-dehydro-3-deoxy-D-gluconate from pectin: step 1/5.</text>
</comment>
<dbReference type="InterPro" id="IPR006501">
    <property type="entry name" value="Pectinesterase_inhib_dom"/>
</dbReference>
<dbReference type="InterPro" id="IPR035513">
    <property type="entry name" value="Invertase/methylesterase_inhib"/>
</dbReference>
<comment type="caution">
    <text evidence="9">The sequence shown here is derived from an EMBL/GenBank/DDBJ whole genome shotgun (WGS) entry which is preliminary data.</text>
</comment>
<dbReference type="OrthoDB" id="2019149at2759"/>
<evidence type="ECO:0000256" key="2">
    <source>
        <dbReference type="ARBA" id="ARBA00006027"/>
    </source>
</evidence>
<dbReference type="Pfam" id="PF01095">
    <property type="entry name" value="Pectinesterase"/>
    <property type="match status" value="1"/>
</dbReference>
<dbReference type="GO" id="GO:0030599">
    <property type="term" value="F:pectinesterase activity"/>
    <property type="evidence" value="ECO:0000318"/>
    <property type="project" value="GO_Central"/>
</dbReference>
<evidence type="ECO:0000259" key="8">
    <source>
        <dbReference type="SMART" id="SM00856"/>
    </source>
</evidence>
<dbReference type="AlphaFoldDB" id="A0A0K9P4B9"/>
<dbReference type="InterPro" id="IPR011050">
    <property type="entry name" value="Pectin_lyase_fold/virulence"/>
</dbReference>
<dbReference type="PANTHER" id="PTHR31707">
    <property type="entry name" value="PECTINESTERASE"/>
    <property type="match status" value="1"/>
</dbReference>
<dbReference type="SUPFAM" id="SSF51126">
    <property type="entry name" value="Pectin lyase-like"/>
    <property type="match status" value="1"/>
</dbReference>
<evidence type="ECO:0000256" key="5">
    <source>
        <dbReference type="ARBA" id="ARBA00023085"/>
    </source>
</evidence>
<feature type="active site" evidence="6">
    <location>
        <position position="381"/>
    </location>
</feature>
<dbReference type="SMART" id="SM00856">
    <property type="entry name" value="PMEI"/>
    <property type="match status" value="1"/>
</dbReference>
<dbReference type="FunFam" id="2.160.20.10:FF:000001">
    <property type="entry name" value="Pectinesterase"/>
    <property type="match status" value="1"/>
</dbReference>
<dbReference type="InterPro" id="IPR033131">
    <property type="entry name" value="Pectinesterase_Asp_AS"/>
</dbReference>
<comment type="catalytic activity">
    <reaction evidence="7">
        <text>[(1-&gt;4)-alpha-D-galacturonosyl methyl ester](n) + n H2O = [(1-&gt;4)-alpha-D-galacturonosyl](n) + n methanol + n H(+)</text>
        <dbReference type="Rhea" id="RHEA:22380"/>
        <dbReference type="Rhea" id="RHEA-COMP:14570"/>
        <dbReference type="Rhea" id="RHEA-COMP:14573"/>
        <dbReference type="ChEBI" id="CHEBI:15377"/>
        <dbReference type="ChEBI" id="CHEBI:15378"/>
        <dbReference type="ChEBI" id="CHEBI:17790"/>
        <dbReference type="ChEBI" id="CHEBI:140522"/>
        <dbReference type="ChEBI" id="CHEBI:140523"/>
        <dbReference type="EC" id="3.1.1.11"/>
    </reaction>
</comment>
<keyword evidence="4 7" id="KW-0378">Hydrolase</keyword>
<evidence type="ECO:0000313" key="10">
    <source>
        <dbReference type="Proteomes" id="UP000036987"/>
    </source>
</evidence>
<dbReference type="InterPro" id="IPR012334">
    <property type="entry name" value="Pectin_lyas_fold"/>
</dbReference>
<proteinExistence type="inferred from homology"/>
<organism evidence="9 10">
    <name type="scientific">Zostera marina</name>
    <name type="common">Eelgrass</name>
    <dbReference type="NCBI Taxonomy" id="29655"/>
    <lineage>
        <taxon>Eukaryota</taxon>
        <taxon>Viridiplantae</taxon>
        <taxon>Streptophyta</taxon>
        <taxon>Embryophyta</taxon>
        <taxon>Tracheophyta</taxon>
        <taxon>Spermatophyta</taxon>
        <taxon>Magnoliopsida</taxon>
        <taxon>Liliopsida</taxon>
        <taxon>Zosteraceae</taxon>
        <taxon>Zostera</taxon>
    </lineage>
</organism>
<protein>
    <recommendedName>
        <fullName evidence="7">Pectinesterase</fullName>
        <ecNumber evidence="7">3.1.1.11</ecNumber>
    </recommendedName>
</protein>
<sequence length="540" mass="59707">MVSTFSLALLLRFIPTFLTILAPAMIASRTHTRPTEDNSITKSICKSTPHPELCIDTFNMINMDISVNYTTDEIFRTFAHHSVHVAISEVTKLVSFFSLKPDGIVEAHKSTIQDCKDLHDITISSLQKTLSIFSNHGNMRDVNVYLSAAMTNKNTCLEGLSTASGPKKSGLVESVEDVYKFVSNSLAIASQSKPLSPQPPSRQIPSWLSTRDRRVLDISYDDGKVAEEKELTLTVSADGSESFTTITEAIRYVPNQSNVRTIILVKAGEYDENVEIPSYKMKVALIGEGSDVTVIRGGRSYADGWTPFKSATVAVSSEGFLARDITIENYAGPEKGQAVALRINADHSAVHRCNIVGYQDTLLAHSFRQFYRECNILGTIDFIFGNAAVVIQNSNIIARMPNHGQSNVITAQGRDDKHEETGISIQRCSIFATTDLASSSERPKTYLGRPWKEYSRTVYMDSLLGDVVDPVGWLNWDGDKGLDTLYYGEYGNQGPGSNTDGRVKWPGYHIMGNEAAAKFYVSEFIDGDNWLHSTDVPYDD</sequence>
<dbReference type="GO" id="GO:0045490">
    <property type="term" value="P:pectin catabolic process"/>
    <property type="evidence" value="ECO:0007669"/>
    <property type="project" value="UniProtKB-UniRule"/>
</dbReference>
<comment type="similarity">
    <text evidence="3">In the C-terminal section; belongs to the pectinesterase family.</text>
</comment>
<dbReference type="EC" id="3.1.1.11" evidence="7"/>
<feature type="signal peptide" evidence="7">
    <location>
        <begin position="1"/>
        <end position="32"/>
    </location>
</feature>
<name>A0A0K9P4B9_ZOSMR</name>
<dbReference type="Gene3D" id="2.160.20.10">
    <property type="entry name" value="Single-stranded right-handed beta-helix, Pectin lyase-like"/>
    <property type="match status" value="1"/>
</dbReference>
<feature type="chain" id="PRO_5005393819" description="Pectinesterase" evidence="7">
    <location>
        <begin position="33"/>
        <end position="540"/>
    </location>
</feature>
<dbReference type="CDD" id="cd15798">
    <property type="entry name" value="PMEI-like_3"/>
    <property type="match status" value="1"/>
</dbReference>
<dbReference type="UniPathway" id="UPA00545">
    <property type="reaction ID" value="UER00823"/>
</dbReference>
<evidence type="ECO:0000256" key="4">
    <source>
        <dbReference type="ARBA" id="ARBA00022801"/>
    </source>
</evidence>
<feature type="domain" description="Pectinesterase inhibitor" evidence="8">
    <location>
        <begin position="35"/>
        <end position="188"/>
    </location>
</feature>
<keyword evidence="10" id="KW-1185">Reference proteome</keyword>
<dbReference type="Proteomes" id="UP000036987">
    <property type="component" value="Unassembled WGS sequence"/>
</dbReference>
<comment type="similarity">
    <text evidence="2">In the N-terminal section; belongs to the PMEI family.</text>
</comment>
<dbReference type="NCBIfam" id="TIGR01614">
    <property type="entry name" value="PME_inhib"/>
    <property type="match status" value="1"/>
</dbReference>
<evidence type="ECO:0000256" key="6">
    <source>
        <dbReference type="PROSITE-ProRule" id="PRU10040"/>
    </source>
</evidence>
<dbReference type="EMBL" id="LFYR01001195">
    <property type="protein sequence ID" value="KMZ63886.1"/>
    <property type="molecule type" value="Genomic_DNA"/>
</dbReference>
<dbReference type="Pfam" id="PF04043">
    <property type="entry name" value="PMEI"/>
    <property type="match status" value="1"/>
</dbReference>
<keyword evidence="7" id="KW-0732">Signal</keyword>
<keyword evidence="5 7" id="KW-0063">Aspartyl esterase</keyword>
<dbReference type="InterPro" id="IPR000070">
    <property type="entry name" value="Pectinesterase_cat"/>
</dbReference>
<dbReference type="OMA" id="FITGQEW"/>
<gene>
    <name evidence="9" type="ORF">ZOSMA_391G00180</name>
</gene>
<dbReference type="GO" id="GO:0042545">
    <property type="term" value="P:cell wall modification"/>
    <property type="evidence" value="ECO:0007669"/>
    <property type="project" value="UniProtKB-UniRule"/>
</dbReference>
<dbReference type="PROSITE" id="PS00503">
    <property type="entry name" value="PECTINESTERASE_2"/>
    <property type="match status" value="1"/>
</dbReference>
<dbReference type="Gene3D" id="1.20.140.40">
    <property type="entry name" value="Invertase/pectin methylesterase inhibitor family protein"/>
    <property type="match status" value="1"/>
</dbReference>
<evidence type="ECO:0000313" key="9">
    <source>
        <dbReference type="EMBL" id="KMZ63886.1"/>
    </source>
</evidence>
<evidence type="ECO:0000256" key="3">
    <source>
        <dbReference type="ARBA" id="ARBA00007786"/>
    </source>
</evidence>
<dbReference type="STRING" id="29655.A0A0K9P4B9"/>
<evidence type="ECO:0000256" key="7">
    <source>
        <dbReference type="RuleBase" id="RU000589"/>
    </source>
</evidence>
<dbReference type="SUPFAM" id="SSF101148">
    <property type="entry name" value="Plant invertase/pectin methylesterase inhibitor"/>
    <property type="match status" value="1"/>
</dbReference>
<dbReference type="GO" id="GO:0046910">
    <property type="term" value="F:pectinesterase inhibitor activity"/>
    <property type="evidence" value="ECO:0000318"/>
    <property type="project" value="GO_Central"/>
</dbReference>
<reference evidence="10" key="1">
    <citation type="journal article" date="2016" name="Nature">
        <title>The genome of the seagrass Zostera marina reveals angiosperm adaptation to the sea.</title>
        <authorList>
            <person name="Olsen J.L."/>
            <person name="Rouze P."/>
            <person name="Verhelst B."/>
            <person name="Lin Y.-C."/>
            <person name="Bayer T."/>
            <person name="Collen J."/>
            <person name="Dattolo E."/>
            <person name="De Paoli E."/>
            <person name="Dittami S."/>
            <person name="Maumus F."/>
            <person name="Michel G."/>
            <person name="Kersting A."/>
            <person name="Lauritano C."/>
            <person name="Lohaus R."/>
            <person name="Toepel M."/>
            <person name="Tonon T."/>
            <person name="Vanneste K."/>
            <person name="Amirebrahimi M."/>
            <person name="Brakel J."/>
            <person name="Bostroem C."/>
            <person name="Chovatia M."/>
            <person name="Grimwood J."/>
            <person name="Jenkins J.W."/>
            <person name="Jueterbock A."/>
            <person name="Mraz A."/>
            <person name="Stam W.T."/>
            <person name="Tice H."/>
            <person name="Bornberg-Bauer E."/>
            <person name="Green P.J."/>
            <person name="Pearson G.A."/>
            <person name="Procaccini G."/>
            <person name="Duarte C.M."/>
            <person name="Schmutz J."/>
            <person name="Reusch T.B.H."/>
            <person name="Van de Peer Y."/>
        </authorList>
    </citation>
    <scope>NUCLEOTIDE SEQUENCE [LARGE SCALE GENOMIC DNA]</scope>
    <source>
        <strain evidence="10">cv. Finnish</strain>
    </source>
</reference>